<dbReference type="SUPFAM" id="SSF101576">
    <property type="entry name" value="Supernatant protein factor (SPF), C-terminal domain"/>
    <property type="match status" value="1"/>
</dbReference>
<dbReference type="EMBL" id="UYRR01002351">
    <property type="protein sequence ID" value="VDK19475.1"/>
    <property type="molecule type" value="Genomic_DNA"/>
</dbReference>
<dbReference type="InterPro" id="IPR058960">
    <property type="entry name" value="Ctg-1-like_C"/>
</dbReference>
<proteinExistence type="predicted"/>
<evidence type="ECO:0000313" key="2">
    <source>
        <dbReference type="EMBL" id="VDK19475.1"/>
    </source>
</evidence>
<dbReference type="OrthoDB" id="3881at2759"/>
<dbReference type="Gene3D" id="2.60.120.680">
    <property type="entry name" value="GOLD domain"/>
    <property type="match status" value="1"/>
</dbReference>
<name>A0A0M3J3G4_ANISI</name>
<dbReference type="AlphaFoldDB" id="A0A0M3J3G4"/>
<organism evidence="4">
    <name type="scientific">Anisakis simplex</name>
    <name type="common">Herring worm</name>
    <dbReference type="NCBI Taxonomy" id="6269"/>
    <lineage>
        <taxon>Eukaryota</taxon>
        <taxon>Metazoa</taxon>
        <taxon>Ecdysozoa</taxon>
        <taxon>Nematoda</taxon>
        <taxon>Chromadorea</taxon>
        <taxon>Rhabditida</taxon>
        <taxon>Spirurina</taxon>
        <taxon>Ascaridomorpha</taxon>
        <taxon>Ascaridoidea</taxon>
        <taxon>Anisakidae</taxon>
        <taxon>Anisakis</taxon>
        <taxon>Anisakis simplex complex</taxon>
    </lineage>
</organism>
<protein>
    <submittedName>
        <fullName evidence="4">CRAL-TRIO domain-containing protein</fullName>
    </submittedName>
</protein>
<reference evidence="4" key="1">
    <citation type="submission" date="2017-02" db="UniProtKB">
        <authorList>
            <consortium name="WormBaseParasite"/>
        </authorList>
    </citation>
    <scope>IDENTIFICATION</scope>
</reference>
<dbReference type="Proteomes" id="UP000267096">
    <property type="component" value="Unassembled WGS sequence"/>
</dbReference>
<dbReference type="Pfam" id="PF00650">
    <property type="entry name" value="CRAL_TRIO"/>
    <property type="match status" value="1"/>
</dbReference>
<evidence type="ECO:0000313" key="3">
    <source>
        <dbReference type="Proteomes" id="UP000267096"/>
    </source>
</evidence>
<sequence length="243" mass="28539">MEMVNVPKWLHVPYKIAKTMMPDGFNDRFRLHDDNFLNALLKDINIEHIPQTLGGYNEVTQLSHSMQKIKTIPAQKLTNEKFWKPTDMELISALETFHISPRKVRQIHVDVTDANNSLLWYYSTDGDIYFGVFYQPFDEAISNNTITNNTRHEKEIDYDRLEMVYPWWKLAARIVHESGRIQCTKPGRYWFVFCNKLSWLQKRTVHLNVQLTDGSCTKRCHMDGTMSNAEITIQTDQTLHLSL</sequence>
<reference evidence="2 3" key="2">
    <citation type="submission" date="2018-11" db="EMBL/GenBank/DDBJ databases">
        <authorList>
            <consortium name="Pathogen Informatics"/>
        </authorList>
    </citation>
    <scope>NUCLEOTIDE SEQUENCE [LARGE SCALE GENOMIC DNA]</scope>
</reference>
<dbReference type="InterPro" id="IPR036865">
    <property type="entry name" value="CRAL-TRIO_dom_sf"/>
</dbReference>
<dbReference type="InterPro" id="IPR053302">
    <property type="entry name" value="CRAL-TRIO_domain"/>
</dbReference>
<dbReference type="PANTHER" id="PTHR47159">
    <property type="entry name" value="PROTEIN CBG07705-RELATED"/>
    <property type="match status" value="1"/>
</dbReference>
<dbReference type="Gene3D" id="3.40.525.10">
    <property type="entry name" value="CRAL-TRIO lipid binding domain"/>
    <property type="match status" value="1"/>
</dbReference>
<keyword evidence="3" id="KW-1185">Reference proteome</keyword>
<dbReference type="Pfam" id="PF25883">
    <property type="entry name" value="F28H7_8_C"/>
    <property type="match status" value="1"/>
</dbReference>
<dbReference type="PANTHER" id="PTHR47159:SF6">
    <property type="entry name" value="CRAL-TRIO DOMAIN-CONTAINING PROTEIN"/>
    <property type="match status" value="1"/>
</dbReference>
<evidence type="ECO:0000313" key="4">
    <source>
        <dbReference type="WBParaSite" id="ASIM_0000207701-mRNA-1"/>
    </source>
</evidence>
<dbReference type="InterPro" id="IPR036598">
    <property type="entry name" value="GOLD_dom_sf"/>
</dbReference>
<dbReference type="SUPFAM" id="SSF52087">
    <property type="entry name" value="CRAL/TRIO domain"/>
    <property type="match status" value="1"/>
</dbReference>
<dbReference type="PROSITE" id="PS50191">
    <property type="entry name" value="CRAL_TRIO"/>
    <property type="match status" value="1"/>
</dbReference>
<dbReference type="WBParaSite" id="ASIM_0000207701-mRNA-1">
    <property type="protein sequence ID" value="ASIM_0000207701-mRNA-1"/>
    <property type="gene ID" value="ASIM_0000207701"/>
</dbReference>
<evidence type="ECO:0000259" key="1">
    <source>
        <dbReference type="PROSITE" id="PS50191"/>
    </source>
</evidence>
<gene>
    <name evidence="2" type="ORF">ASIM_LOCUS1946</name>
</gene>
<dbReference type="InterPro" id="IPR001251">
    <property type="entry name" value="CRAL-TRIO_dom"/>
</dbReference>
<accession>A0A0M3J3G4</accession>
<feature type="domain" description="CRAL-TRIO" evidence="1">
    <location>
        <begin position="1"/>
        <end position="61"/>
    </location>
</feature>